<organism evidence="3 4">
    <name type="scientific">Halotalea alkalilenta</name>
    <dbReference type="NCBI Taxonomy" id="376489"/>
    <lineage>
        <taxon>Bacteria</taxon>
        <taxon>Pseudomonadati</taxon>
        <taxon>Pseudomonadota</taxon>
        <taxon>Gammaproteobacteria</taxon>
        <taxon>Oceanospirillales</taxon>
        <taxon>Halomonadaceae</taxon>
        <taxon>Halotalea</taxon>
    </lineage>
</organism>
<evidence type="ECO:0000256" key="2">
    <source>
        <dbReference type="SAM" id="Phobius"/>
    </source>
</evidence>
<dbReference type="AlphaFoldDB" id="A0A172YCX6"/>
<keyword evidence="4" id="KW-1185">Reference proteome</keyword>
<feature type="region of interest" description="Disordered" evidence="1">
    <location>
        <begin position="1"/>
        <end position="22"/>
    </location>
</feature>
<gene>
    <name evidence="3" type="ORF">A5892_05300</name>
</gene>
<sequence length="67" mass="7683">MKPSHLFAGARRSRGASLHRERQPSFTLHTFRRELRAFCWLAAALLVIGLISALPALFIWIELIRPD</sequence>
<dbReference type="Proteomes" id="UP000077875">
    <property type="component" value="Chromosome"/>
</dbReference>
<keyword evidence="2" id="KW-0472">Membrane</keyword>
<keyword evidence="2" id="KW-0812">Transmembrane</keyword>
<protein>
    <submittedName>
        <fullName evidence="3">Uncharacterized protein</fullName>
    </submittedName>
</protein>
<name>A0A172YCX6_9GAMM</name>
<accession>A0A172YCX6</accession>
<evidence type="ECO:0000313" key="4">
    <source>
        <dbReference type="Proteomes" id="UP000077875"/>
    </source>
</evidence>
<proteinExistence type="predicted"/>
<dbReference type="KEGG" id="haa:A5892_05300"/>
<reference evidence="3 4" key="1">
    <citation type="submission" date="2016-04" db="EMBL/GenBank/DDBJ databases">
        <title>Complete Genome Sequence of Halotalea alkalilenta IHB B 13600.</title>
        <authorList>
            <person name="Swarnkar M.K."/>
            <person name="Sharma A."/>
            <person name="Kaushal K."/>
            <person name="Soni R."/>
            <person name="Rana S."/>
            <person name="Singh A.K."/>
            <person name="Gulati A."/>
        </authorList>
    </citation>
    <scope>NUCLEOTIDE SEQUENCE [LARGE SCALE GENOMIC DNA]</scope>
    <source>
        <strain evidence="3 4">IHB B 13600</strain>
    </source>
</reference>
<dbReference type="EMBL" id="CP015243">
    <property type="protein sequence ID" value="ANF56952.1"/>
    <property type="molecule type" value="Genomic_DNA"/>
</dbReference>
<feature type="transmembrane region" description="Helical" evidence="2">
    <location>
        <begin position="38"/>
        <end position="61"/>
    </location>
</feature>
<dbReference type="RefSeq" id="WP_064121913.1">
    <property type="nucleotide sequence ID" value="NZ_CP015243.1"/>
</dbReference>
<evidence type="ECO:0000256" key="1">
    <source>
        <dbReference type="SAM" id="MobiDB-lite"/>
    </source>
</evidence>
<dbReference type="STRING" id="376489.A5892_05300"/>
<evidence type="ECO:0000313" key="3">
    <source>
        <dbReference type="EMBL" id="ANF56952.1"/>
    </source>
</evidence>
<keyword evidence="2" id="KW-1133">Transmembrane helix</keyword>